<evidence type="ECO:0000259" key="7">
    <source>
        <dbReference type="PROSITE" id="PS50110"/>
    </source>
</evidence>
<accession>A0ABU3PGI9</accession>
<dbReference type="SMART" id="SM00421">
    <property type="entry name" value="HTH_LUXR"/>
    <property type="match status" value="1"/>
</dbReference>
<evidence type="ECO:0000256" key="5">
    <source>
        <dbReference type="PROSITE-ProRule" id="PRU00169"/>
    </source>
</evidence>
<evidence type="ECO:0000313" key="9">
    <source>
        <dbReference type="Proteomes" id="UP001246372"/>
    </source>
</evidence>
<gene>
    <name evidence="8" type="ORF">RQP53_20460</name>
</gene>
<dbReference type="RefSeq" id="WP_315652542.1">
    <property type="nucleotide sequence ID" value="NZ_JAVXZY010000010.1"/>
</dbReference>
<evidence type="ECO:0000313" key="8">
    <source>
        <dbReference type="EMBL" id="MDT9001661.1"/>
    </source>
</evidence>
<dbReference type="SMART" id="SM00448">
    <property type="entry name" value="REC"/>
    <property type="match status" value="1"/>
</dbReference>
<feature type="modified residue" description="4-aspartylphosphate" evidence="5">
    <location>
        <position position="69"/>
    </location>
</feature>
<keyword evidence="3" id="KW-0238">DNA-binding</keyword>
<sequence length="219" mass="23788">MSHTVAAPIKIPADKVIRLLLIDDHPAVRDGVRMKLEADHRFRVVAEAANTEDALELAAQTAVDVVLTDISMRGASGIELIRQLRCEQPQLRYVVFTMHDSDDCIHAATQAGANAYVLKGAPSREILAAVEAVSAGGSYFSAEIGLRLLRSAKGSKLTPREQQVLALIALGKSSKAIARELRVDARTIDTHRSSIKRKFELDSSAALVRFAVEGHWKSA</sequence>
<keyword evidence="9" id="KW-1185">Reference proteome</keyword>
<dbReference type="Proteomes" id="UP001246372">
    <property type="component" value="Unassembled WGS sequence"/>
</dbReference>
<proteinExistence type="predicted"/>
<keyword evidence="4" id="KW-0804">Transcription</keyword>
<dbReference type="SUPFAM" id="SSF52172">
    <property type="entry name" value="CheY-like"/>
    <property type="match status" value="1"/>
</dbReference>
<dbReference type="Gene3D" id="3.40.50.2300">
    <property type="match status" value="1"/>
</dbReference>
<name>A0ABU3PGI9_9BURK</name>
<dbReference type="Pfam" id="PF00196">
    <property type="entry name" value="GerE"/>
    <property type="match status" value="1"/>
</dbReference>
<dbReference type="PROSITE" id="PS00622">
    <property type="entry name" value="HTH_LUXR_1"/>
    <property type="match status" value="1"/>
</dbReference>
<reference evidence="8" key="1">
    <citation type="submission" date="2023-09" db="EMBL/GenBank/DDBJ databases">
        <title>Paucibacter sp. APW11 Genome sequencing and assembly.</title>
        <authorList>
            <person name="Kim I."/>
        </authorList>
    </citation>
    <scope>NUCLEOTIDE SEQUENCE</scope>
    <source>
        <strain evidence="8">APW11</strain>
    </source>
</reference>
<dbReference type="PANTHER" id="PTHR43214:SF41">
    <property type="entry name" value="NITRATE_NITRITE RESPONSE REGULATOR PROTEIN NARP"/>
    <property type="match status" value="1"/>
</dbReference>
<dbReference type="InterPro" id="IPR058245">
    <property type="entry name" value="NreC/VraR/RcsB-like_REC"/>
</dbReference>
<dbReference type="InterPro" id="IPR011006">
    <property type="entry name" value="CheY-like_superfamily"/>
</dbReference>
<organism evidence="8 9">
    <name type="scientific">Roseateles aquae</name>
    <dbReference type="NCBI Taxonomy" id="3077235"/>
    <lineage>
        <taxon>Bacteria</taxon>
        <taxon>Pseudomonadati</taxon>
        <taxon>Pseudomonadota</taxon>
        <taxon>Betaproteobacteria</taxon>
        <taxon>Burkholderiales</taxon>
        <taxon>Sphaerotilaceae</taxon>
        <taxon>Roseateles</taxon>
    </lineage>
</organism>
<evidence type="ECO:0000256" key="1">
    <source>
        <dbReference type="ARBA" id="ARBA00022553"/>
    </source>
</evidence>
<dbReference type="CDD" id="cd17535">
    <property type="entry name" value="REC_NarL-like"/>
    <property type="match status" value="1"/>
</dbReference>
<dbReference type="InterPro" id="IPR039420">
    <property type="entry name" value="WalR-like"/>
</dbReference>
<dbReference type="PROSITE" id="PS50043">
    <property type="entry name" value="HTH_LUXR_2"/>
    <property type="match status" value="1"/>
</dbReference>
<dbReference type="SUPFAM" id="SSF46894">
    <property type="entry name" value="C-terminal effector domain of the bipartite response regulators"/>
    <property type="match status" value="1"/>
</dbReference>
<protein>
    <submittedName>
        <fullName evidence="8">Response regulator transcription factor</fullName>
    </submittedName>
</protein>
<evidence type="ECO:0000256" key="3">
    <source>
        <dbReference type="ARBA" id="ARBA00023125"/>
    </source>
</evidence>
<keyword evidence="2" id="KW-0805">Transcription regulation</keyword>
<dbReference type="PANTHER" id="PTHR43214">
    <property type="entry name" value="TWO-COMPONENT RESPONSE REGULATOR"/>
    <property type="match status" value="1"/>
</dbReference>
<evidence type="ECO:0000256" key="2">
    <source>
        <dbReference type="ARBA" id="ARBA00023015"/>
    </source>
</evidence>
<feature type="domain" description="HTH luxR-type" evidence="6">
    <location>
        <begin position="150"/>
        <end position="215"/>
    </location>
</feature>
<feature type="domain" description="Response regulatory" evidence="7">
    <location>
        <begin position="18"/>
        <end position="134"/>
    </location>
</feature>
<dbReference type="PROSITE" id="PS50110">
    <property type="entry name" value="RESPONSE_REGULATORY"/>
    <property type="match status" value="1"/>
</dbReference>
<evidence type="ECO:0000256" key="4">
    <source>
        <dbReference type="ARBA" id="ARBA00023163"/>
    </source>
</evidence>
<dbReference type="EMBL" id="JAVXZY010000010">
    <property type="protein sequence ID" value="MDT9001661.1"/>
    <property type="molecule type" value="Genomic_DNA"/>
</dbReference>
<dbReference type="PRINTS" id="PR00038">
    <property type="entry name" value="HTHLUXR"/>
</dbReference>
<comment type="caution">
    <text evidence="8">The sequence shown here is derived from an EMBL/GenBank/DDBJ whole genome shotgun (WGS) entry which is preliminary data.</text>
</comment>
<keyword evidence="1 5" id="KW-0597">Phosphoprotein</keyword>
<dbReference type="InterPro" id="IPR001789">
    <property type="entry name" value="Sig_transdc_resp-reg_receiver"/>
</dbReference>
<dbReference type="InterPro" id="IPR000792">
    <property type="entry name" value="Tscrpt_reg_LuxR_C"/>
</dbReference>
<dbReference type="Pfam" id="PF00072">
    <property type="entry name" value="Response_reg"/>
    <property type="match status" value="1"/>
</dbReference>
<evidence type="ECO:0000259" key="6">
    <source>
        <dbReference type="PROSITE" id="PS50043"/>
    </source>
</evidence>
<dbReference type="CDD" id="cd06170">
    <property type="entry name" value="LuxR_C_like"/>
    <property type="match status" value="1"/>
</dbReference>
<dbReference type="InterPro" id="IPR016032">
    <property type="entry name" value="Sig_transdc_resp-reg_C-effctor"/>
</dbReference>